<protein>
    <submittedName>
        <fullName evidence="2">Uncharacterized protein</fullName>
    </submittedName>
</protein>
<evidence type="ECO:0000313" key="2">
    <source>
        <dbReference type="EMBL" id="PCG70483.1"/>
    </source>
</evidence>
<feature type="region of interest" description="Disordered" evidence="1">
    <location>
        <begin position="987"/>
        <end position="1006"/>
    </location>
</feature>
<organism evidence="2">
    <name type="scientific">Heliothis virescens</name>
    <name type="common">Tobacco budworm moth</name>
    <dbReference type="NCBI Taxonomy" id="7102"/>
    <lineage>
        <taxon>Eukaryota</taxon>
        <taxon>Metazoa</taxon>
        <taxon>Ecdysozoa</taxon>
        <taxon>Arthropoda</taxon>
        <taxon>Hexapoda</taxon>
        <taxon>Insecta</taxon>
        <taxon>Pterygota</taxon>
        <taxon>Neoptera</taxon>
        <taxon>Endopterygota</taxon>
        <taxon>Lepidoptera</taxon>
        <taxon>Glossata</taxon>
        <taxon>Ditrysia</taxon>
        <taxon>Noctuoidea</taxon>
        <taxon>Noctuidae</taxon>
        <taxon>Heliothinae</taxon>
        <taxon>Heliothis</taxon>
    </lineage>
</organism>
<feature type="region of interest" description="Disordered" evidence="1">
    <location>
        <begin position="794"/>
        <end position="912"/>
    </location>
</feature>
<feature type="compositionally biased region" description="Basic and acidic residues" evidence="1">
    <location>
        <begin position="459"/>
        <end position="469"/>
    </location>
</feature>
<feature type="compositionally biased region" description="Basic residues" evidence="1">
    <location>
        <begin position="996"/>
        <end position="1006"/>
    </location>
</feature>
<name>A0A2A4JGE8_HELVI</name>
<feature type="compositionally biased region" description="Polar residues" evidence="1">
    <location>
        <begin position="1406"/>
        <end position="1418"/>
    </location>
</feature>
<feature type="compositionally biased region" description="Basic residues" evidence="1">
    <location>
        <begin position="886"/>
        <end position="898"/>
    </location>
</feature>
<feature type="region of interest" description="Disordered" evidence="1">
    <location>
        <begin position="1106"/>
        <end position="1128"/>
    </location>
</feature>
<feature type="region of interest" description="Disordered" evidence="1">
    <location>
        <begin position="534"/>
        <end position="566"/>
    </location>
</feature>
<feature type="compositionally biased region" description="Basic and acidic residues" evidence="1">
    <location>
        <begin position="802"/>
        <end position="825"/>
    </location>
</feature>
<reference evidence="2" key="1">
    <citation type="submission" date="2017-09" db="EMBL/GenBank/DDBJ databases">
        <title>Contemporary evolution of a Lepidopteran species, Heliothis virescens, in response to modern agricultural practices.</title>
        <authorList>
            <person name="Fritz M.L."/>
            <person name="Deyonke A.M."/>
            <person name="Papanicolaou A."/>
            <person name="Micinski S."/>
            <person name="Westbrook J."/>
            <person name="Gould F."/>
        </authorList>
    </citation>
    <scope>NUCLEOTIDE SEQUENCE [LARGE SCALE GENOMIC DNA]</scope>
    <source>
        <strain evidence="2">HvINT-</strain>
        <tissue evidence="2">Whole body</tissue>
    </source>
</reference>
<evidence type="ECO:0000256" key="1">
    <source>
        <dbReference type="SAM" id="MobiDB-lite"/>
    </source>
</evidence>
<feature type="region of interest" description="Disordered" evidence="1">
    <location>
        <begin position="1406"/>
        <end position="1460"/>
    </location>
</feature>
<comment type="caution">
    <text evidence="2">The sequence shown here is derived from an EMBL/GenBank/DDBJ whole genome shotgun (WGS) entry which is preliminary data.</text>
</comment>
<feature type="region of interest" description="Disordered" evidence="1">
    <location>
        <begin position="1339"/>
        <end position="1367"/>
    </location>
</feature>
<feature type="region of interest" description="Disordered" evidence="1">
    <location>
        <begin position="459"/>
        <end position="478"/>
    </location>
</feature>
<feature type="compositionally biased region" description="Basic residues" evidence="1">
    <location>
        <begin position="1435"/>
        <end position="1452"/>
    </location>
</feature>
<accession>A0A2A4JGE8</accession>
<sequence length="1738" mass="198269">MLCLPPSKTWSVLSKELVNLLQYWLDAIRKHLVRHNSQWWTFLKLLLRFVKDIRQKDASLPNILVEHTAECLLDLATNSRPDAYQRYEILHCFNMYCSESSREVRFAFRNKLGPYFTKLSSYMSSCGHLPTQYSVMETLLRWLLPRQDHTLRLASATKWFHPSMYEKTDVDIFLERSWVNFFQDARDFLNAHNQRHDLITSVVCRNLTVGKVVVISGTERQDSWLDMNCVTRSVSVLLDPRALETFGSSNHKAFETLVITHHNTCTVKLYRESEKLLLSLRTTTPPQLMPSCLSLGDDVSCDVTAVVTTRCNVTRIDSALRTIFDDKYELLLDLEKEVQLSPIKGPENPECNNDLDQRFSHPVEVKKRKQCGYMVRSRQPVACPSPSSASTSSLAQLHEKLAALPRFKYDKEPISVCALPELSMVTEVSETEERPSLNSTLKYKPYGVCYKSYNKLEVRKSQSDPETSRKSFKGRRLSPVVSEDAPSCLLVATIGSTDDSVINDTVDRLSKSKDYNADNIVDLLVQEALQTKDDKYKSDSGINSGDKKTQEQNDNSETIDNTPDVDRVKVSKISKKTKVVSSTSDESNTEVINETPCFVNTRKKNKIESKHTAPRNSFDELVVEQFFSQHFTKNEVGEIVISPTLAKKINESSSESGDNFCENFNLIGEEAEDIVPFDFNNEEVLECLNNMVDKVCDDFDKCTKYLSKDDEIAVDPNDTTDENIPLKEILNTIQVMEAKKVEKKTTKNSDTKKTIKLKYKITPKNTSKKTRAAKKNNKLELESTSKMSTIIEDNLESVPEITENKALPETKEPEESVTTAKKDSPVNEAVETETPIRRRKRKLYSPKDEQIASDSPSAPDDNTKSELSKKTPKSTATCYKEIEKYRQKHIRMPRTRKSKIPEPPSPRTKKMNDMFDKIKESADSEKVRLADKTFEIDVYNFTSDSEDDFKVKKIDVSKRNSTTTIGSVESTVSKRGRAVKRINYTDTKSSDESNMVKRKVNRKPRTKKKVNIERNDLVDERMRKAEDVLNTSMVIEKTKNTINEPELVLETAPEMEVIDDKNDEKLDIAQKKKGRKPKVEITQSKRPKRVLNKAIVEKVKNFDEDRTESPLPGLLVEPVPSNKDDTNDISATMVDKFKKFYRDGPENYINESNTTQNLLSDVERVNYSPPNADLTEEILHIEEQLQNKDTEVKSKVKTTKKKTSNSIILENTKKSKPTPRKTKKNEEAINISEITDAKSEDTIATIGITGHGDLEEAPPSTTLIHERLEPRNLEVEDLDHSMRHYYEELTKEMNVSHNRDSSGSNEEHLCKNITKTRSIDSIKSISPVVSLKRLSPDDISKWLPSRRNSESDESYVSAKSMKPNSEENAAKILESMKTKARQDDNDSDISEVNVTKRQSLRLIFQNQQAGKIVNSGQTKSKHDSDSESENETPKPSKKKSKISPKIVPKKKAKSVDKNVKKVKSKHASLISPIKLFEDMISNADKRSVTTLSDDEEYMKEIIHALNKKDAHLEPKAKIPEKNIEKDVIKQKNSTKSIDSISTNSKMSTSTKIEDSRMLLKRTLEGEREDYKKRKVELNNNEACGSSGMTVSSVDDWFKRMEPDTSGAEVMNASIRHSVQGVLEKLDTTLIEIHRNTSKKFVHLFVDAQKHLCELKEQRRDMYRRLASDILAQVVNIMDDKFAELDARSQENDNDFMKKLKEQASELIREDCKQKRAMVRLLKEDIQAVLDHMARQGAL</sequence>
<gene>
    <name evidence="2" type="ORF">B5V51_2915</name>
</gene>
<proteinExistence type="predicted"/>
<feature type="compositionally biased region" description="Polar residues" evidence="1">
    <location>
        <begin position="552"/>
        <end position="561"/>
    </location>
</feature>
<dbReference type="EMBL" id="NWSH01001664">
    <property type="protein sequence ID" value="PCG70483.1"/>
    <property type="molecule type" value="Genomic_DNA"/>
</dbReference>